<keyword evidence="7" id="KW-0411">Iron-sulfur</keyword>
<evidence type="ECO:0000313" key="11">
    <source>
        <dbReference type="EMBL" id="GJN34573.1"/>
    </source>
</evidence>
<reference evidence="11" key="1">
    <citation type="journal article" date="2018" name="DNA Res.">
        <title>Multiple hybrid de novo genome assembly of finger millet, an orphan allotetraploid crop.</title>
        <authorList>
            <person name="Hatakeyama M."/>
            <person name="Aluri S."/>
            <person name="Balachadran M.T."/>
            <person name="Sivarajan S.R."/>
            <person name="Patrignani A."/>
            <person name="Gruter S."/>
            <person name="Poveda L."/>
            <person name="Shimizu-Inatsugi R."/>
            <person name="Baeten J."/>
            <person name="Francoijs K.J."/>
            <person name="Nataraja K.N."/>
            <person name="Reddy Y.A.N."/>
            <person name="Phadnis S."/>
            <person name="Ravikumar R.L."/>
            <person name="Schlapbach R."/>
            <person name="Sreeman S.M."/>
            <person name="Shimizu K.K."/>
        </authorList>
    </citation>
    <scope>NUCLEOTIDE SEQUENCE</scope>
</reference>
<evidence type="ECO:0000313" key="12">
    <source>
        <dbReference type="Proteomes" id="UP001054889"/>
    </source>
</evidence>
<dbReference type="PANTHER" id="PTHR11472">
    <property type="entry name" value="DNA REPAIR DEAD HELICASE RAD3/XP-D SUBFAMILY MEMBER"/>
    <property type="match status" value="1"/>
</dbReference>
<dbReference type="Pfam" id="PF06733">
    <property type="entry name" value="DEAD_2"/>
    <property type="match status" value="1"/>
</dbReference>
<proteinExistence type="predicted"/>
<dbReference type="GO" id="GO:0003678">
    <property type="term" value="F:DNA helicase activity"/>
    <property type="evidence" value="ECO:0007669"/>
    <property type="project" value="InterPro"/>
</dbReference>
<keyword evidence="3" id="KW-0378">Hydrolase</keyword>
<sequence>MGAFDMADADDFASPPPSAAPTPRARRAGVYHVGGLPVEFPYAPYGTQLAFMGRVIATLDRARRQGRSHALLESPTGTGKSLSLLCSALAWQRNYPLRSPDPPPAAAKDPFLHGGGFVADETQTQATPGVPEKATKKKNVPTIYYATTHSQITQVVREYRKTSYRVRMAILASRKHYCVNKNACLSDNIDENCKQLLDKNVQGCPEFNNIEDIARDAGSVDVDKESLHSLEEELGNLAADEAVAMIYQPLHDVIQAVKASSDTESDGAHLSGGRAMTLEIGVIRVITNLPCRVLLKKKVPMSVYWDDGGSCTLSLWCLNPAVVFQEIADLTLSVILTSGTLSPMGSFTSELGVQFEACMEAPHVINVDSQVFATVLSTGPTNRTLNASYKTADNFSFQDELGASLEEICRIVPGGALVFFPSYKLLDKLKARWTRTGLFVSEPKGSTEELEPVLKGYYDTILCKDPVKKGRGGRKQVVKNQVTKNSSQESAKAGAALLAVCRGKVSEGIDFSDDNARVVVIVGIPFPNINDVQVKLKKRYNDSYKSSKHLLSGSEWYCHQAFRALNQAADERYQEDRNLVYVSKWLRSAIKEYKSFQDTMDEMQKFFQNAQEQIKVKAQEMTPKDKLDIDALRSHSDKRKLPWPELKFSDHSVLQKNQKVKIECLSETVSNIHDVAVGHEKKGVSYKSEESPFVGETSVEAPVVSPSYYSVVNTSAVISTGGEQTVDTSMKLSKCDTVKLERSPKQEKVSAKKSMQKRLLISCNRCKSALGLKQNGFLVTCSQSSSSKFYLAYLLKHGLQTVRFPDYDTLISPPVEVELMDCDASSLNQNIIAKLSSQGSADHSDIWSAKDGCVYRAVTCPFCSSENTCTTTLGVQVVATDVPNQPLADKVLLFSDRLDVKHEPSKRQVPRAQKDAGSPVSPPLVIDLESFAYRPVKMEPAPLNSRRSKTSILSDGFVLFLYNGPDQNPRIHIRYGATLAVEISCARTGSSEAISLLETPLASVRTWRAVSAGSDNPLLLETMLVRKNELVMATIL</sequence>
<keyword evidence="5" id="KW-0067">ATP-binding</keyword>
<dbReference type="GO" id="GO:0003677">
    <property type="term" value="F:DNA binding"/>
    <property type="evidence" value="ECO:0007669"/>
    <property type="project" value="InterPro"/>
</dbReference>
<feature type="region of interest" description="Disordered" evidence="9">
    <location>
        <begin position="1"/>
        <end position="25"/>
    </location>
</feature>
<feature type="domain" description="Helicase ATP-binding" evidence="10">
    <location>
        <begin position="34"/>
        <end position="405"/>
    </location>
</feature>
<keyword evidence="1" id="KW-0479">Metal-binding</keyword>
<dbReference type="GO" id="GO:0051536">
    <property type="term" value="F:iron-sulfur cluster binding"/>
    <property type="evidence" value="ECO:0007669"/>
    <property type="project" value="UniProtKB-KW"/>
</dbReference>
<organism evidence="11 12">
    <name type="scientific">Eleusine coracana subsp. coracana</name>
    <dbReference type="NCBI Taxonomy" id="191504"/>
    <lineage>
        <taxon>Eukaryota</taxon>
        <taxon>Viridiplantae</taxon>
        <taxon>Streptophyta</taxon>
        <taxon>Embryophyta</taxon>
        <taxon>Tracheophyta</taxon>
        <taxon>Spermatophyta</taxon>
        <taxon>Magnoliopsida</taxon>
        <taxon>Liliopsida</taxon>
        <taxon>Poales</taxon>
        <taxon>Poaceae</taxon>
        <taxon>PACMAD clade</taxon>
        <taxon>Chloridoideae</taxon>
        <taxon>Cynodonteae</taxon>
        <taxon>Eleusininae</taxon>
        <taxon>Eleusine</taxon>
    </lineage>
</organism>
<keyword evidence="12" id="KW-1185">Reference proteome</keyword>
<keyword evidence="6" id="KW-0408">Iron</keyword>
<dbReference type="GO" id="GO:0005634">
    <property type="term" value="C:nucleus"/>
    <property type="evidence" value="ECO:0007669"/>
    <property type="project" value="TreeGrafter"/>
</dbReference>
<comment type="caution">
    <text evidence="11">The sequence shown here is derived from an EMBL/GenBank/DDBJ whole genome shotgun (WGS) entry which is preliminary data.</text>
</comment>
<evidence type="ECO:0000256" key="5">
    <source>
        <dbReference type="ARBA" id="ARBA00022840"/>
    </source>
</evidence>
<dbReference type="GO" id="GO:0005524">
    <property type="term" value="F:ATP binding"/>
    <property type="evidence" value="ECO:0007669"/>
    <property type="project" value="UniProtKB-KW"/>
</dbReference>
<dbReference type="CDD" id="cd18788">
    <property type="entry name" value="SF2_C_XPD"/>
    <property type="match status" value="1"/>
</dbReference>
<dbReference type="GO" id="GO:0006289">
    <property type="term" value="P:nucleotide-excision repair"/>
    <property type="evidence" value="ECO:0007669"/>
    <property type="project" value="TreeGrafter"/>
</dbReference>
<reference evidence="11" key="2">
    <citation type="submission" date="2021-12" db="EMBL/GenBank/DDBJ databases">
        <title>Resequencing data analysis of finger millet.</title>
        <authorList>
            <person name="Hatakeyama M."/>
            <person name="Aluri S."/>
            <person name="Balachadran M.T."/>
            <person name="Sivarajan S.R."/>
            <person name="Poveda L."/>
            <person name="Shimizu-Inatsugi R."/>
            <person name="Schlapbach R."/>
            <person name="Sreeman S.M."/>
            <person name="Shimizu K.K."/>
        </authorList>
    </citation>
    <scope>NUCLEOTIDE SEQUENCE</scope>
</reference>
<accession>A0AAV5FFR8</accession>
<dbReference type="PANTHER" id="PTHR11472:SF47">
    <property type="entry name" value="FANCONI ANEMIA GROUP J PROTEIN"/>
    <property type="match status" value="1"/>
</dbReference>
<keyword evidence="2" id="KW-0547">Nucleotide-binding</keyword>
<evidence type="ECO:0000256" key="3">
    <source>
        <dbReference type="ARBA" id="ARBA00022801"/>
    </source>
</evidence>
<keyword evidence="8" id="KW-0413">Isomerase</keyword>
<dbReference type="AlphaFoldDB" id="A0AAV5FFR8"/>
<evidence type="ECO:0000256" key="8">
    <source>
        <dbReference type="ARBA" id="ARBA00023235"/>
    </source>
</evidence>
<dbReference type="EMBL" id="BQKI01000085">
    <property type="protein sequence ID" value="GJN34573.1"/>
    <property type="molecule type" value="Genomic_DNA"/>
</dbReference>
<dbReference type="InterPro" id="IPR045028">
    <property type="entry name" value="DinG/Rad3-like"/>
</dbReference>
<dbReference type="GO" id="GO:0046872">
    <property type="term" value="F:metal ion binding"/>
    <property type="evidence" value="ECO:0007669"/>
    <property type="project" value="UniProtKB-KW"/>
</dbReference>
<dbReference type="SMART" id="SM00491">
    <property type="entry name" value="HELICc2"/>
    <property type="match status" value="1"/>
</dbReference>
<evidence type="ECO:0000256" key="2">
    <source>
        <dbReference type="ARBA" id="ARBA00022741"/>
    </source>
</evidence>
<keyword evidence="4" id="KW-0347">Helicase</keyword>
<name>A0AAV5FFR8_ELECO</name>
<dbReference type="InterPro" id="IPR014013">
    <property type="entry name" value="Helic_SF1/SF2_ATP-bd_DinG/Rad3"/>
</dbReference>
<evidence type="ECO:0000256" key="1">
    <source>
        <dbReference type="ARBA" id="ARBA00022723"/>
    </source>
</evidence>
<evidence type="ECO:0000256" key="4">
    <source>
        <dbReference type="ARBA" id="ARBA00022806"/>
    </source>
</evidence>
<dbReference type="GO" id="GO:1990918">
    <property type="term" value="P:double-strand break repair involved in meiotic recombination"/>
    <property type="evidence" value="ECO:0007669"/>
    <property type="project" value="TreeGrafter"/>
</dbReference>
<gene>
    <name evidence="11" type="primary">gb23249</name>
    <name evidence="11" type="ORF">PR202_gb23249</name>
</gene>
<dbReference type="InterPro" id="IPR027417">
    <property type="entry name" value="P-loop_NTPase"/>
</dbReference>
<dbReference type="InterPro" id="IPR006555">
    <property type="entry name" value="ATP-dep_Helicase_C"/>
</dbReference>
<dbReference type="GO" id="GO:0016818">
    <property type="term" value="F:hydrolase activity, acting on acid anhydrides, in phosphorus-containing anhydrides"/>
    <property type="evidence" value="ECO:0007669"/>
    <property type="project" value="InterPro"/>
</dbReference>
<dbReference type="InterPro" id="IPR006554">
    <property type="entry name" value="Helicase-like_DEXD_c2"/>
</dbReference>
<evidence type="ECO:0000256" key="6">
    <source>
        <dbReference type="ARBA" id="ARBA00023004"/>
    </source>
</evidence>
<protein>
    <recommendedName>
        <fullName evidence="10">Helicase ATP-binding domain-containing protein</fullName>
    </recommendedName>
</protein>
<dbReference type="Proteomes" id="UP001054889">
    <property type="component" value="Unassembled WGS sequence"/>
</dbReference>
<dbReference type="InterPro" id="IPR010614">
    <property type="entry name" value="RAD3-like_helicase_DEAD"/>
</dbReference>
<evidence type="ECO:0000259" key="10">
    <source>
        <dbReference type="PROSITE" id="PS51193"/>
    </source>
</evidence>
<evidence type="ECO:0000256" key="7">
    <source>
        <dbReference type="ARBA" id="ARBA00023014"/>
    </source>
</evidence>
<evidence type="ECO:0000256" key="9">
    <source>
        <dbReference type="SAM" id="MobiDB-lite"/>
    </source>
</evidence>
<dbReference type="Gene3D" id="3.40.50.300">
    <property type="entry name" value="P-loop containing nucleotide triphosphate hydrolases"/>
    <property type="match status" value="2"/>
</dbReference>
<dbReference type="SMART" id="SM00488">
    <property type="entry name" value="DEXDc2"/>
    <property type="match status" value="1"/>
</dbReference>
<dbReference type="PROSITE" id="PS51193">
    <property type="entry name" value="HELICASE_ATP_BIND_2"/>
    <property type="match status" value="1"/>
</dbReference>
<dbReference type="Pfam" id="PF13307">
    <property type="entry name" value="Helicase_C_2"/>
    <property type="match status" value="1"/>
</dbReference>
<dbReference type="SUPFAM" id="SSF52540">
    <property type="entry name" value="P-loop containing nucleoside triphosphate hydrolases"/>
    <property type="match status" value="1"/>
</dbReference>